<dbReference type="PROSITE" id="PS50006">
    <property type="entry name" value="FHA_DOMAIN"/>
    <property type="match status" value="1"/>
</dbReference>
<dbReference type="InterPro" id="IPR036388">
    <property type="entry name" value="WH-like_DNA-bd_sf"/>
</dbReference>
<dbReference type="Pfam" id="PF00498">
    <property type="entry name" value="FHA"/>
    <property type="match status" value="1"/>
</dbReference>
<dbReference type="GO" id="GO:0000160">
    <property type="term" value="P:phosphorelay signal transduction system"/>
    <property type="evidence" value="ECO:0007669"/>
    <property type="project" value="InterPro"/>
</dbReference>
<dbReference type="GO" id="GO:0006355">
    <property type="term" value="P:regulation of DNA-templated transcription"/>
    <property type="evidence" value="ECO:0007669"/>
    <property type="project" value="InterPro"/>
</dbReference>
<gene>
    <name evidence="5" type="ORF">F4Y42_08835</name>
</gene>
<dbReference type="Gene3D" id="2.60.200.20">
    <property type="match status" value="1"/>
</dbReference>
<dbReference type="InterPro" id="IPR000253">
    <property type="entry name" value="FHA_dom"/>
</dbReference>
<evidence type="ECO:0000313" key="5">
    <source>
        <dbReference type="EMBL" id="MXY93538.1"/>
    </source>
</evidence>
<dbReference type="SMART" id="SM00240">
    <property type="entry name" value="FHA"/>
    <property type="match status" value="1"/>
</dbReference>
<dbReference type="InterPro" id="IPR008984">
    <property type="entry name" value="SMAD_FHA_dom_sf"/>
</dbReference>
<protein>
    <submittedName>
        <fullName evidence="5">FHA domain-containing protein</fullName>
    </submittedName>
</protein>
<accession>A0A6B0YVX8</accession>
<feature type="domain" description="FHA" evidence="3">
    <location>
        <begin position="28"/>
        <end position="77"/>
    </location>
</feature>
<dbReference type="CDD" id="cd00060">
    <property type="entry name" value="FHA"/>
    <property type="match status" value="1"/>
</dbReference>
<feature type="DNA-binding region" description="OmpR/PhoB-type" evidence="2">
    <location>
        <begin position="109"/>
        <end position="219"/>
    </location>
</feature>
<comment type="caution">
    <text evidence="5">The sequence shown here is derived from an EMBL/GenBank/DDBJ whole genome shotgun (WGS) entry which is preliminary data.</text>
</comment>
<sequence>MPASQNARLVCLSGPDAGTEYELSEEQILIGRSTDASVVVNDGFASRQHAELHYIDDAFRLHDLESKNGVFVNGSRLSPGATAWLEDGDELQFASTRYRFHDPSATITAAFLEALPEEGIRVDSATRQVYIDGKVLMPPLSVKQFDLLWYLYQNRGRVVSKDELATHIWSEVDGNVYDASIDRMVSRVRNRIEPAAEVPGDSNSRFIVTVRGFGYQLTDG</sequence>
<reference evidence="5" key="1">
    <citation type="submission" date="2019-09" db="EMBL/GenBank/DDBJ databases">
        <title>Characterisation of the sponge microbiome using genome-centric metagenomics.</title>
        <authorList>
            <person name="Engelberts J.P."/>
            <person name="Robbins S.J."/>
            <person name="De Goeij J.M."/>
            <person name="Aranda M."/>
            <person name="Bell S.C."/>
            <person name="Webster N.S."/>
        </authorList>
    </citation>
    <scope>NUCLEOTIDE SEQUENCE</scope>
    <source>
        <strain evidence="5">SB0664_bin_27</strain>
    </source>
</reference>
<dbReference type="InterPro" id="IPR001867">
    <property type="entry name" value="OmpR/PhoB-type_DNA-bd"/>
</dbReference>
<dbReference type="CDD" id="cd00383">
    <property type="entry name" value="trans_reg_C"/>
    <property type="match status" value="1"/>
</dbReference>
<evidence type="ECO:0000256" key="1">
    <source>
        <dbReference type="ARBA" id="ARBA00023125"/>
    </source>
</evidence>
<dbReference type="SUPFAM" id="SSF49879">
    <property type="entry name" value="SMAD/FHA domain"/>
    <property type="match status" value="1"/>
</dbReference>
<dbReference type="EMBL" id="VXRG01000073">
    <property type="protein sequence ID" value="MXY93538.1"/>
    <property type="molecule type" value="Genomic_DNA"/>
</dbReference>
<dbReference type="PANTHER" id="PTHR23308">
    <property type="entry name" value="NUCLEAR INHIBITOR OF PROTEIN PHOSPHATASE-1"/>
    <property type="match status" value="1"/>
</dbReference>
<evidence type="ECO:0000256" key="2">
    <source>
        <dbReference type="PROSITE-ProRule" id="PRU01091"/>
    </source>
</evidence>
<dbReference type="InterPro" id="IPR050923">
    <property type="entry name" value="Cell_Proc_Reg/RNA_Proc"/>
</dbReference>
<organism evidence="5">
    <name type="scientific">Caldilineaceae bacterium SB0664_bin_27</name>
    <dbReference type="NCBI Taxonomy" id="2605260"/>
    <lineage>
        <taxon>Bacteria</taxon>
        <taxon>Bacillati</taxon>
        <taxon>Chloroflexota</taxon>
        <taxon>Caldilineae</taxon>
        <taxon>Caldilineales</taxon>
        <taxon>Caldilineaceae</taxon>
    </lineage>
</organism>
<feature type="domain" description="OmpR/PhoB-type" evidence="4">
    <location>
        <begin position="109"/>
        <end position="219"/>
    </location>
</feature>
<keyword evidence="1 2" id="KW-0238">DNA-binding</keyword>
<name>A0A6B0YVX8_9CHLR</name>
<evidence type="ECO:0000259" key="3">
    <source>
        <dbReference type="PROSITE" id="PS50006"/>
    </source>
</evidence>
<dbReference type="InterPro" id="IPR016032">
    <property type="entry name" value="Sig_transdc_resp-reg_C-effctor"/>
</dbReference>
<proteinExistence type="predicted"/>
<dbReference type="Gene3D" id="1.10.10.10">
    <property type="entry name" value="Winged helix-like DNA-binding domain superfamily/Winged helix DNA-binding domain"/>
    <property type="match status" value="1"/>
</dbReference>
<dbReference type="SUPFAM" id="SSF46894">
    <property type="entry name" value="C-terminal effector domain of the bipartite response regulators"/>
    <property type="match status" value="1"/>
</dbReference>
<evidence type="ECO:0000259" key="4">
    <source>
        <dbReference type="PROSITE" id="PS51755"/>
    </source>
</evidence>
<dbReference type="SMART" id="SM00862">
    <property type="entry name" value="Trans_reg_C"/>
    <property type="match status" value="1"/>
</dbReference>
<dbReference type="AlphaFoldDB" id="A0A6B0YVX8"/>
<dbReference type="PROSITE" id="PS51755">
    <property type="entry name" value="OMPR_PHOB"/>
    <property type="match status" value="1"/>
</dbReference>
<dbReference type="Pfam" id="PF00486">
    <property type="entry name" value="Trans_reg_C"/>
    <property type="match status" value="1"/>
</dbReference>
<dbReference type="GO" id="GO:0003677">
    <property type="term" value="F:DNA binding"/>
    <property type="evidence" value="ECO:0007669"/>
    <property type="project" value="UniProtKB-UniRule"/>
</dbReference>